<keyword evidence="6" id="KW-0560">Oxidoreductase</keyword>
<evidence type="ECO:0000313" key="7">
    <source>
        <dbReference type="EMBL" id="GMR47237.1"/>
    </source>
</evidence>
<dbReference type="PRINTS" id="PR00463">
    <property type="entry name" value="EP450I"/>
</dbReference>
<dbReference type="PANTHER" id="PTHR24300">
    <property type="entry name" value="CYTOCHROME P450 508A4-RELATED"/>
    <property type="match status" value="1"/>
</dbReference>
<dbReference type="GO" id="GO:0016712">
    <property type="term" value="F:oxidoreductase activity, acting on paired donors, with incorporation or reduction of molecular oxygen, reduced flavin or flavoprotein as one donor, and incorporation of one atom of oxygen"/>
    <property type="evidence" value="ECO:0007669"/>
    <property type="project" value="TreeGrafter"/>
</dbReference>
<evidence type="ECO:0000256" key="2">
    <source>
        <dbReference type="ARBA" id="ARBA00022723"/>
    </source>
</evidence>
<keyword evidence="2 5" id="KW-0479">Metal-binding</keyword>
<accession>A0AAN5CMN0</accession>
<feature type="non-terminal residue" evidence="7">
    <location>
        <position position="1"/>
    </location>
</feature>
<dbReference type="GO" id="GO:0006082">
    <property type="term" value="P:organic acid metabolic process"/>
    <property type="evidence" value="ECO:0007669"/>
    <property type="project" value="TreeGrafter"/>
</dbReference>
<comment type="cofactor">
    <cofactor evidence="5">
        <name>heme</name>
        <dbReference type="ChEBI" id="CHEBI:30413"/>
    </cofactor>
</comment>
<evidence type="ECO:0000256" key="4">
    <source>
        <dbReference type="ARBA" id="ARBA00023033"/>
    </source>
</evidence>
<name>A0AAN5CMN0_9BILA</name>
<keyword evidence="8" id="KW-1185">Reference proteome</keyword>
<dbReference type="Gene3D" id="1.10.630.10">
    <property type="entry name" value="Cytochrome P450"/>
    <property type="match status" value="1"/>
</dbReference>
<dbReference type="EMBL" id="BTRK01000004">
    <property type="protein sequence ID" value="GMR47237.1"/>
    <property type="molecule type" value="Genomic_DNA"/>
</dbReference>
<keyword evidence="5 6" id="KW-0349">Heme</keyword>
<comment type="similarity">
    <text evidence="1 6">Belongs to the cytochrome P450 family.</text>
</comment>
<sequence>YFQEVQRWANILPQNFLRRTARDTEAGGHLIKEGTPICPQISVLMTDEEIFPDPFSFAPDRFIDESGKLRSFKQFLPFSIGKRQCPGEGLAKTELFLFFANLAHRFNIFAVDPTKIPSIKRTMANVTKPEPFQCVVKRRVVQKI</sequence>
<reference evidence="8" key="1">
    <citation type="submission" date="2022-10" db="EMBL/GenBank/DDBJ databases">
        <title>Genome assembly of Pristionchus species.</title>
        <authorList>
            <person name="Yoshida K."/>
            <person name="Sommer R.J."/>
        </authorList>
    </citation>
    <scope>NUCLEOTIDE SEQUENCE [LARGE SCALE GENOMIC DNA]</scope>
    <source>
        <strain evidence="8">RS5460</strain>
    </source>
</reference>
<keyword evidence="4 6" id="KW-0503">Monooxygenase</keyword>
<comment type="caution">
    <text evidence="7">The sequence shown here is derived from an EMBL/GenBank/DDBJ whole genome shotgun (WGS) entry which is preliminary data.</text>
</comment>
<dbReference type="GO" id="GO:0005506">
    <property type="term" value="F:iron ion binding"/>
    <property type="evidence" value="ECO:0007669"/>
    <property type="project" value="InterPro"/>
</dbReference>
<dbReference type="InterPro" id="IPR017972">
    <property type="entry name" value="Cyt_P450_CS"/>
</dbReference>
<dbReference type="GO" id="GO:0006805">
    <property type="term" value="P:xenobiotic metabolic process"/>
    <property type="evidence" value="ECO:0007669"/>
    <property type="project" value="TreeGrafter"/>
</dbReference>
<evidence type="ECO:0000313" key="8">
    <source>
        <dbReference type="Proteomes" id="UP001328107"/>
    </source>
</evidence>
<dbReference type="SUPFAM" id="SSF48264">
    <property type="entry name" value="Cytochrome P450"/>
    <property type="match status" value="1"/>
</dbReference>
<evidence type="ECO:0008006" key="9">
    <source>
        <dbReference type="Google" id="ProtNLM"/>
    </source>
</evidence>
<dbReference type="PANTHER" id="PTHR24300:SF375">
    <property type="entry name" value="CYTOCHROME P450 FAMILY"/>
    <property type="match status" value="1"/>
</dbReference>
<feature type="non-terminal residue" evidence="7">
    <location>
        <position position="144"/>
    </location>
</feature>
<organism evidence="7 8">
    <name type="scientific">Pristionchus mayeri</name>
    <dbReference type="NCBI Taxonomy" id="1317129"/>
    <lineage>
        <taxon>Eukaryota</taxon>
        <taxon>Metazoa</taxon>
        <taxon>Ecdysozoa</taxon>
        <taxon>Nematoda</taxon>
        <taxon>Chromadorea</taxon>
        <taxon>Rhabditida</taxon>
        <taxon>Rhabditina</taxon>
        <taxon>Diplogasteromorpha</taxon>
        <taxon>Diplogasteroidea</taxon>
        <taxon>Neodiplogasteridae</taxon>
        <taxon>Pristionchus</taxon>
    </lineage>
</organism>
<protein>
    <recommendedName>
        <fullName evidence="9">Cytochrome P450</fullName>
    </recommendedName>
</protein>
<dbReference type="Proteomes" id="UP001328107">
    <property type="component" value="Unassembled WGS sequence"/>
</dbReference>
<keyword evidence="3 5" id="KW-0408">Iron</keyword>
<dbReference type="PROSITE" id="PS00086">
    <property type="entry name" value="CYTOCHROME_P450"/>
    <property type="match status" value="1"/>
</dbReference>
<dbReference type="GO" id="GO:0020037">
    <property type="term" value="F:heme binding"/>
    <property type="evidence" value="ECO:0007669"/>
    <property type="project" value="InterPro"/>
</dbReference>
<feature type="binding site" description="axial binding residue" evidence="5">
    <location>
        <position position="85"/>
    </location>
    <ligand>
        <name>heme</name>
        <dbReference type="ChEBI" id="CHEBI:30413"/>
    </ligand>
    <ligandPart>
        <name>Fe</name>
        <dbReference type="ChEBI" id="CHEBI:18248"/>
    </ligandPart>
</feature>
<evidence type="ECO:0000256" key="3">
    <source>
        <dbReference type="ARBA" id="ARBA00023004"/>
    </source>
</evidence>
<evidence type="ECO:0000256" key="1">
    <source>
        <dbReference type="ARBA" id="ARBA00010617"/>
    </source>
</evidence>
<dbReference type="Pfam" id="PF00067">
    <property type="entry name" value="p450"/>
    <property type="match status" value="1"/>
</dbReference>
<dbReference type="InterPro" id="IPR001128">
    <property type="entry name" value="Cyt_P450"/>
</dbReference>
<evidence type="ECO:0000256" key="5">
    <source>
        <dbReference type="PIRSR" id="PIRSR602401-1"/>
    </source>
</evidence>
<dbReference type="InterPro" id="IPR036396">
    <property type="entry name" value="Cyt_P450_sf"/>
</dbReference>
<gene>
    <name evidence="7" type="ORF">PMAYCL1PPCAC_17432</name>
</gene>
<dbReference type="GO" id="GO:0005737">
    <property type="term" value="C:cytoplasm"/>
    <property type="evidence" value="ECO:0007669"/>
    <property type="project" value="TreeGrafter"/>
</dbReference>
<evidence type="ECO:0000256" key="6">
    <source>
        <dbReference type="RuleBase" id="RU000461"/>
    </source>
</evidence>
<dbReference type="InterPro" id="IPR050182">
    <property type="entry name" value="Cytochrome_P450_fam2"/>
</dbReference>
<dbReference type="AlphaFoldDB" id="A0AAN5CMN0"/>
<dbReference type="InterPro" id="IPR002401">
    <property type="entry name" value="Cyt_P450_E_grp-I"/>
</dbReference>
<proteinExistence type="inferred from homology"/>